<keyword evidence="4" id="KW-0645">Protease</keyword>
<dbReference type="PRINTS" id="PR00862">
    <property type="entry name" value="PROLIGOPTASE"/>
</dbReference>
<dbReference type="eggNOG" id="COG1505">
    <property type="taxonomic scope" value="Bacteria"/>
</dbReference>
<evidence type="ECO:0000256" key="4">
    <source>
        <dbReference type="ARBA" id="ARBA00022670"/>
    </source>
</evidence>
<dbReference type="InterPro" id="IPR029058">
    <property type="entry name" value="AB_hydrolase_fold"/>
</dbReference>
<organism evidence="13 14">
    <name type="scientific">Saprospira grandis (strain Lewin)</name>
    <dbReference type="NCBI Taxonomy" id="984262"/>
    <lineage>
        <taxon>Bacteria</taxon>
        <taxon>Pseudomonadati</taxon>
        <taxon>Bacteroidota</taxon>
        <taxon>Saprospiria</taxon>
        <taxon>Saprospirales</taxon>
        <taxon>Saprospiraceae</taxon>
        <taxon>Saprospira</taxon>
    </lineage>
</organism>
<name>H6L1D6_SAPGL</name>
<evidence type="ECO:0000256" key="6">
    <source>
        <dbReference type="ARBA" id="ARBA00022825"/>
    </source>
</evidence>
<dbReference type="RefSeq" id="WP_014373720.1">
    <property type="nucleotide sequence ID" value="NC_016940.1"/>
</dbReference>
<dbReference type="SUPFAM" id="SSF50993">
    <property type="entry name" value="Peptidase/esterase 'gauge' domain"/>
    <property type="match status" value="1"/>
</dbReference>
<accession>H6L1D6</accession>
<dbReference type="FunFam" id="3.40.50.1820:FF:000005">
    <property type="entry name" value="Prolyl endopeptidase"/>
    <property type="match status" value="1"/>
</dbReference>
<proteinExistence type="inferred from homology"/>
<dbReference type="InterPro" id="IPR002471">
    <property type="entry name" value="Pept_S9_AS"/>
</dbReference>
<comment type="function">
    <text evidence="7">Cleaves peptide bonds on the C-terminal side of prolyl residues within peptides that are up to approximately 30 amino acids long. Has an absolute requirement for an X-Pro bond in the trans configuration immediately preceding the Pro-Y scissible bond.</text>
</comment>
<dbReference type="Gene3D" id="3.40.50.1820">
    <property type="entry name" value="alpha/beta hydrolase"/>
    <property type="match status" value="1"/>
</dbReference>
<evidence type="ECO:0000259" key="11">
    <source>
        <dbReference type="Pfam" id="PF00326"/>
    </source>
</evidence>
<evidence type="ECO:0000256" key="9">
    <source>
        <dbReference type="SAM" id="MobiDB-lite"/>
    </source>
</evidence>
<dbReference type="Proteomes" id="UP000007519">
    <property type="component" value="Chromosome"/>
</dbReference>
<feature type="compositionally biased region" description="Low complexity" evidence="9">
    <location>
        <begin position="40"/>
        <end position="49"/>
    </location>
</feature>
<comment type="similarity">
    <text evidence="2">Belongs to the peptidase S9A family.</text>
</comment>
<dbReference type="PROSITE" id="PS00708">
    <property type="entry name" value="PRO_ENDOPEP_SER"/>
    <property type="match status" value="1"/>
</dbReference>
<dbReference type="GO" id="GO:0005829">
    <property type="term" value="C:cytosol"/>
    <property type="evidence" value="ECO:0007669"/>
    <property type="project" value="TreeGrafter"/>
</dbReference>
<evidence type="ECO:0000256" key="2">
    <source>
        <dbReference type="ARBA" id="ARBA00005228"/>
    </source>
</evidence>
<dbReference type="AlphaFoldDB" id="H6L1D6"/>
<keyword evidence="5 13" id="KW-0378">Hydrolase</keyword>
<evidence type="ECO:0000256" key="10">
    <source>
        <dbReference type="SAM" id="SignalP"/>
    </source>
</evidence>
<dbReference type="GO" id="GO:0004252">
    <property type="term" value="F:serine-type endopeptidase activity"/>
    <property type="evidence" value="ECO:0007669"/>
    <property type="project" value="UniProtKB-EC"/>
</dbReference>
<feature type="compositionally biased region" description="Basic and acidic residues" evidence="9">
    <location>
        <begin position="28"/>
        <end position="39"/>
    </location>
</feature>
<keyword evidence="6" id="KW-0720">Serine protease</keyword>
<evidence type="ECO:0000313" key="14">
    <source>
        <dbReference type="Proteomes" id="UP000007519"/>
    </source>
</evidence>
<dbReference type="EMBL" id="CP002831">
    <property type="protein sequence ID" value="AFC23477.1"/>
    <property type="molecule type" value="Genomic_DNA"/>
</dbReference>
<evidence type="ECO:0000256" key="1">
    <source>
        <dbReference type="ARBA" id="ARBA00001070"/>
    </source>
</evidence>
<dbReference type="InterPro" id="IPR051167">
    <property type="entry name" value="Prolyl_oligopep/macrocyclase"/>
</dbReference>
<dbReference type="HOGENOM" id="CLU_011290_1_1_10"/>
<dbReference type="InterPro" id="IPR002470">
    <property type="entry name" value="Peptidase_S9A"/>
</dbReference>
<protein>
    <recommendedName>
        <fullName evidence="3">prolyl oligopeptidase</fullName>
        <ecNumber evidence="3">3.4.21.26</ecNumber>
    </recommendedName>
    <alternativeName>
        <fullName evidence="8">Proline-specific endopeptidase</fullName>
    </alternativeName>
</protein>
<feature type="chain" id="PRO_5003604727" description="prolyl oligopeptidase" evidence="10">
    <location>
        <begin position="21"/>
        <end position="748"/>
    </location>
</feature>
<evidence type="ECO:0000256" key="3">
    <source>
        <dbReference type="ARBA" id="ARBA00011897"/>
    </source>
</evidence>
<comment type="catalytic activity">
    <reaction evidence="1">
        <text>Hydrolysis of Pro-|-Xaa &gt;&gt; Ala-|-Xaa in oligopeptides.</text>
        <dbReference type="EC" id="3.4.21.26"/>
    </reaction>
</comment>
<evidence type="ECO:0000313" key="13">
    <source>
        <dbReference type="EMBL" id="AFC23477.1"/>
    </source>
</evidence>
<dbReference type="GO" id="GO:0006508">
    <property type="term" value="P:proteolysis"/>
    <property type="evidence" value="ECO:0007669"/>
    <property type="project" value="UniProtKB-KW"/>
</dbReference>
<dbReference type="PROSITE" id="PS51257">
    <property type="entry name" value="PROKAR_LIPOPROTEIN"/>
    <property type="match status" value="1"/>
</dbReference>
<dbReference type="InterPro" id="IPR023302">
    <property type="entry name" value="Pept_S9A_N"/>
</dbReference>
<keyword evidence="14" id="KW-1185">Reference proteome</keyword>
<feature type="signal peptide" evidence="10">
    <location>
        <begin position="1"/>
        <end position="20"/>
    </location>
</feature>
<keyword evidence="10" id="KW-0732">Signal</keyword>
<feature type="domain" description="Peptidase S9A N-terminal" evidence="12">
    <location>
        <begin position="66"/>
        <end position="474"/>
    </location>
</feature>
<dbReference type="PANTHER" id="PTHR42881">
    <property type="entry name" value="PROLYL ENDOPEPTIDASE"/>
    <property type="match status" value="1"/>
</dbReference>
<evidence type="ECO:0000256" key="5">
    <source>
        <dbReference type="ARBA" id="ARBA00022801"/>
    </source>
</evidence>
<dbReference type="EC" id="3.4.21.26" evidence="3"/>
<dbReference type="Pfam" id="PF02897">
    <property type="entry name" value="Peptidase_S9_N"/>
    <property type="match status" value="1"/>
</dbReference>
<dbReference type="OrthoDB" id="9801421at2"/>
<dbReference type="GO" id="GO:0070012">
    <property type="term" value="F:oligopeptidase activity"/>
    <property type="evidence" value="ECO:0007669"/>
    <property type="project" value="TreeGrafter"/>
</dbReference>
<dbReference type="InterPro" id="IPR001375">
    <property type="entry name" value="Peptidase_S9_cat"/>
</dbReference>
<evidence type="ECO:0000256" key="8">
    <source>
        <dbReference type="ARBA" id="ARBA00081187"/>
    </source>
</evidence>
<dbReference type="Gene3D" id="2.130.10.120">
    <property type="entry name" value="Prolyl oligopeptidase, N-terminal domain"/>
    <property type="match status" value="1"/>
</dbReference>
<gene>
    <name evidence="13" type="ordered locus">SGRA_0738</name>
</gene>
<dbReference type="PANTHER" id="PTHR42881:SF2">
    <property type="entry name" value="PROLYL ENDOPEPTIDASE"/>
    <property type="match status" value="1"/>
</dbReference>
<dbReference type="SUPFAM" id="SSF53474">
    <property type="entry name" value="alpha/beta-Hydrolases"/>
    <property type="match status" value="1"/>
</dbReference>
<feature type="domain" description="Peptidase S9 prolyl oligopeptidase catalytic" evidence="11">
    <location>
        <begin position="535"/>
        <end position="744"/>
    </location>
</feature>
<dbReference type="KEGG" id="sgn:SGRA_0738"/>
<feature type="region of interest" description="Disordered" evidence="9">
    <location>
        <begin position="25"/>
        <end position="53"/>
    </location>
</feature>
<evidence type="ECO:0000259" key="12">
    <source>
        <dbReference type="Pfam" id="PF02897"/>
    </source>
</evidence>
<reference evidence="13 14" key="1">
    <citation type="journal article" date="2012" name="Stand. Genomic Sci.">
        <title>Complete genome sequencing and analysis of Saprospira grandis str. Lewin, a predatory marine bacterium.</title>
        <authorList>
            <person name="Saw J.H."/>
            <person name="Yuryev A."/>
            <person name="Kanbe M."/>
            <person name="Hou S."/>
            <person name="Young A.G."/>
            <person name="Aizawa S."/>
            <person name="Alam M."/>
        </authorList>
    </citation>
    <scope>NUCLEOTIDE SEQUENCE [LARGE SCALE GENOMIC DNA]</scope>
    <source>
        <strain evidence="13 14">Lewin</strain>
    </source>
</reference>
<dbReference type="Pfam" id="PF00326">
    <property type="entry name" value="Peptidase_S9"/>
    <property type="match status" value="1"/>
</dbReference>
<dbReference type="STRING" id="984262.SGRA_0738"/>
<evidence type="ECO:0000256" key="7">
    <source>
        <dbReference type="ARBA" id="ARBA00060121"/>
    </source>
</evidence>
<sequence length="748" mass="84989">MKAKKITLSLAVLGLMGLQACQPSAPKRTFEPIETKETTENTTETASKTSEAEQLIHPDKLQLVYPKTEKGNQSDDYFGQKVADPYRWLEKDTDPKVEAWVAKQEKLSRNYLDALPGREALKDRLEKIWNYNRYSAPRKEGGYYYYTKNTGLQNQSPLYRSASLSPLKEELVLDPNTLSKDGSVSLMGLWFSKDGRYLSYAISKSGSDWRTIKVMDLKTKKVLADEVNWVRYSNVSWFENGFFYSRYDANEAEDKYSRKNEFHQLYYHRLGQKQAEDELIFADRSHPNYNFSPEVTEDENYLLIYSTASTSGNGIYYKNLKQKDAGIEVLVSNFDYDYSLVNNKGSRLYFKTNYKAPNYQLLEIDLKQAEEKNWRSILPEQKEALESVIMLGDQFVANYIKDVRNQLRVYDAKGEYKGRLHLPKVLGSDSPVDISSLRAFPNGQGGSYSVSAFTIPTTACTFELKSRKSETWQAPKLAFNPQDFVTRQVFYTYKNGKETVRIPMFITHKKGLKADGKRPTLLYGYGGFNISIMPSFALERIPLLEAGGIFAVANIRGGGEYGKDWHQAGTQLNKQNVFNDFIQAAEYLVKEGYTNPDKLAIEGRSNGGLLVGACMTQRPDLFKVAFPIVGVLDMLRYQEFTIGRFWAADYGLSSDEKQFKHLYAYSPVHNVKAQKYPATMVMTADHDDRVVPAHSFKFAAALQANAQGNAPALLRIDRSAGHGAGKPTAQRIEEIVDKLAFMQFNLMD</sequence>